<dbReference type="Proteomes" id="UP000585905">
    <property type="component" value="Unassembled WGS sequence"/>
</dbReference>
<evidence type="ECO:0000313" key="2">
    <source>
        <dbReference type="EMBL" id="MBA8848035.1"/>
    </source>
</evidence>
<reference evidence="2 3" key="1">
    <citation type="submission" date="2020-07" db="EMBL/GenBank/DDBJ databases">
        <title>Sequencing the genomes of 1000 actinobacteria strains.</title>
        <authorList>
            <person name="Klenk H.-P."/>
        </authorList>
    </citation>
    <scope>NUCLEOTIDE SEQUENCE [LARGE SCALE GENOMIC DNA]</scope>
    <source>
        <strain evidence="2 3">DSM 19663</strain>
    </source>
</reference>
<dbReference type="Pfam" id="PF11228">
    <property type="entry name" value="DUF3027"/>
    <property type="match status" value="1"/>
</dbReference>
<dbReference type="EMBL" id="JACGWX010000003">
    <property type="protein sequence ID" value="MBA8848035.1"/>
    <property type="molecule type" value="Genomic_DNA"/>
</dbReference>
<organism evidence="2 3">
    <name type="scientific">Microcella alkalica</name>
    <dbReference type="NCBI Taxonomy" id="355930"/>
    <lineage>
        <taxon>Bacteria</taxon>
        <taxon>Bacillati</taxon>
        <taxon>Actinomycetota</taxon>
        <taxon>Actinomycetes</taxon>
        <taxon>Micrococcales</taxon>
        <taxon>Microbacteriaceae</taxon>
        <taxon>Microcella</taxon>
    </lineage>
</organism>
<name>A0A839EFE5_9MICO</name>
<proteinExistence type="predicted"/>
<evidence type="ECO:0000256" key="1">
    <source>
        <dbReference type="SAM" id="MobiDB-lite"/>
    </source>
</evidence>
<evidence type="ECO:0008006" key="4">
    <source>
        <dbReference type="Google" id="ProtNLM"/>
    </source>
</evidence>
<dbReference type="InterPro" id="IPR021391">
    <property type="entry name" value="DUF3027"/>
</dbReference>
<comment type="caution">
    <text evidence="2">The sequence shown here is derived from an EMBL/GenBank/DDBJ whole genome shotgun (WGS) entry which is preliminary data.</text>
</comment>
<feature type="compositionally biased region" description="Acidic residues" evidence="1">
    <location>
        <begin position="107"/>
        <end position="203"/>
    </location>
</feature>
<sequence length="203" mass="22033">MPDRSALEPLARDALGAITNPRQVGALRDVTIADDIATVRFSTTQGGYPGWAWTVSIAVNPGMEPGILETELMPGDGALVAPDWVPWADRLEDYLAQQAETGASDGADGDEDDDEDDDDHELDDEDDDDHELDDDVDGVDIDLHADDEDPDDGDDDDDDDGDDDDDEDDEDDEDDDGDEEDDLDDDEDADADDDLDEDDDSGL</sequence>
<evidence type="ECO:0000313" key="3">
    <source>
        <dbReference type="Proteomes" id="UP000585905"/>
    </source>
</evidence>
<keyword evidence="3" id="KW-1185">Reference proteome</keyword>
<dbReference type="RefSeq" id="WP_343050911.1">
    <property type="nucleotide sequence ID" value="NZ_BAAAOV010000001.1"/>
</dbReference>
<protein>
    <recommendedName>
        <fullName evidence="4">DUF3027 domain-containing protein</fullName>
    </recommendedName>
</protein>
<feature type="region of interest" description="Disordered" evidence="1">
    <location>
        <begin position="93"/>
        <end position="203"/>
    </location>
</feature>
<gene>
    <name evidence="2" type="ORF">FHX53_001627</name>
</gene>
<accession>A0A839EFE5</accession>
<dbReference type="AlphaFoldDB" id="A0A839EFE5"/>